<dbReference type="EMBL" id="QPEX01000020">
    <property type="protein sequence ID" value="RCS50453.1"/>
    <property type="molecule type" value="Genomic_DNA"/>
</dbReference>
<protein>
    <recommendedName>
        <fullName evidence="3">Tc1-like transposase DDE domain-containing protein</fullName>
    </recommendedName>
</protein>
<evidence type="ECO:0008006" key="3">
    <source>
        <dbReference type="Google" id="ProtNLM"/>
    </source>
</evidence>
<sequence>MGQEFDSRPTAVAWTPKSNRVQMLFELQPPNATAIDFIWFVHNLHQELKRKLIVVWDQLSAHRKTARVLEKLGANIKDVY</sequence>
<reference evidence="1 2" key="1">
    <citation type="submission" date="2018-07" db="EMBL/GenBank/DDBJ databases">
        <title>Comparative genomes isolates from brazilian mangrove.</title>
        <authorList>
            <person name="De Araujo J.E."/>
            <person name="Taketani R.G."/>
            <person name="Silva M.C.P."/>
            <person name="Lourenco M.V."/>
            <person name="Oliveira V.M."/>
            <person name="Andreote F.D."/>
        </authorList>
    </citation>
    <scope>NUCLEOTIDE SEQUENCE [LARGE SCALE GENOMIC DNA]</scope>
    <source>
        <strain evidence="1 2">HEX PRIS-MGV</strain>
    </source>
</reference>
<name>A0A368KTS6_9BACT</name>
<evidence type="ECO:0000313" key="1">
    <source>
        <dbReference type="EMBL" id="RCS50453.1"/>
    </source>
</evidence>
<gene>
    <name evidence="1" type="ORF">DTL42_11250</name>
</gene>
<comment type="caution">
    <text evidence="1">The sequence shown here is derived from an EMBL/GenBank/DDBJ whole genome shotgun (WGS) entry which is preliminary data.</text>
</comment>
<dbReference type="AlphaFoldDB" id="A0A368KTS6"/>
<organism evidence="1 2">
    <name type="scientific">Bremerella cremea</name>
    <dbReference type="NCBI Taxonomy" id="1031537"/>
    <lineage>
        <taxon>Bacteria</taxon>
        <taxon>Pseudomonadati</taxon>
        <taxon>Planctomycetota</taxon>
        <taxon>Planctomycetia</taxon>
        <taxon>Pirellulales</taxon>
        <taxon>Pirellulaceae</taxon>
        <taxon>Bremerella</taxon>
    </lineage>
</organism>
<evidence type="ECO:0000313" key="2">
    <source>
        <dbReference type="Proteomes" id="UP000253562"/>
    </source>
</evidence>
<accession>A0A368KTS6</accession>
<dbReference type="Proteomes" id="UP000253562">
    <property type="component" value="Unassembled WGS sequence"/>
</dbReference>
<proteinExistence type="predicted"/>